<organism evidence="2 3">
    <name type="scientific">Paramarasmius palmivorus</name>
    <dbReference type="NCBI Taxonomy" id="297713"/>
    <lineage>
        <taxon>Eukaryota</taxon>
        <taxon>Fungi</taxon>
        <taxon>Dikarya</taxon>
        <taxon>Basidiomycota</taxon>
        <taxon>Agaricomycotina</taxon>
        <taxon>Agaricomycetes</taxon>
        <taxon>Agaricomycetidae</taxon>
        <taxon>Agaricales</taxon>
        <taxon>Marasmiineae</taxon>
        <taxon>Marasmiaceae</taxon>
        <taxon>Paramarasmius</taxon>
    </lineage>
</organism>
<evidence type="ECO:0000313" key="3">
    <source>
        <dbReference type="Proteomes" id="UP001383192"/>
    </source>
</evidence>
<sequence length="1050" mass="119317">MTSRPRISKKRKAAFAEAEVPTRPHYFPARAAHHSSNRQQARPIVFLSDGSTLSHNPLSRLPYGQFGFRAPPFTDISESGSTCETVSDLGVTQHVASDFDDSTGSPSELDPNPILFIHSTPPPLSPHRLKRQRQSQRWLNEILPKLVQPYMDIVHHSKNFQIRLPEESLPCTCGKPSRVIAITIVRFANLEQVNLSICGCRLAPAVLLQLGCFPCAPVIPTLAVDIKVLEFVSRLFVRIAPNHTAWCAALEDFMSSQGYHLHGEDPIRRRFSNALHWYNALKDRARLFVDDLLCNTRSNMLRTPDYETSPATTPDITSYLHTHNAPSSEFSSSTPTSPCPVDCDADSTSSHDSSPQSDMPKLERPSDYLRSRCPLCFGGRRRDIGFDAIVCVDACFTQKHNKQQRDQPLQHPHSVFVPEADVLSMEAHVEFVRPSRPRKQGANGEPIPQEVPDGFEGSMKVPTSVLDGCEDSFTAADERRQKASTKFFDCTALMGLLCRHDRVLWLVNMTSAGEKQHYVLSLLAALFQHLPDDFTIGLLYDVACQLHCSFIKFSFLKEHSHRISFAISVFHAFGHRWPCQIIYHPRKREGYGLSDGEGCERFWHSISKLIPFLRVCGYYVRLYTVDVQIQHLDRESLLGLGKWLERKWIACHDRRRSALASLEKSGKEESFLRQQWAAQIKHQTRPLPSQSQNSGKRAVLEVLQLRDAVARLQSALSNLEESLIAPNVAPYVYLEIQAEIPLREQRLKDAKQKLRTKEMALGLSERQEVGRLVNSPFLKARMNALAVKTRLMERLRQRKFERDRLERTFRKQKTTNEHKADRHLEDAVSKRDPSIQRLAKQYNDLVATMASLIRNNRAPRNAVAPASIDLKSLFSLDVDDAIWDDVGLHDEAEGSAPPPWLSDEAVRSGIRALLERDRCEEEILRLRHERDAMQQWFSEEWAVVEKAVANTGNDGVLYQLNLVRQQLLLLQHEWDRHTALLKASSDAPAWGPTREEIAQFREVRRCDAVDIVNPLLDSDSDSDDDNIDPEADSTLIDLLDHMDLVEDEFE</sequence>
<dbReference type="Pfam" id="PF18758">
    <property type="entry name" value="KDZ"/>
    <property type="match status" value="1"/>
</dbReference>
<dbReference type="PANTHER" id="PTHR33096:SF1">
    <property type="entry name" value="CXC1-LIKE CYSTEINE CLUSTER ASSOCIATED WITH KDZ TRANSPOSASES DOMAIN-CONTAINING PROTEIN"/>
    <property type="match status" value="1"/>
</dbReference>
<dbReference type="EMBL" id="JAYKXP010000116">
    <property type="protein sequence ID" value="KAK7025348.1"/>
    <property type="molecule type" value="Genomic_DNA"/>
</dbReference>
<dbReference type="PANTHER" id="PTHR33096">
    <property type="entry name" value="CXC2 DOMAIN-CONTAINING PROTEIN"/>
    <property type="match status" value="1"/>
</dbReference>
<evidence type="ECO:0000313" key="2">
    <source>
        <dbReference type="EMBL" id="KAK7025348.1"/>
    </source>
</evidence>
<name>A0AAW0BHS9_9AGAR</name>
<evidence type="ECO:0000256" key="1">
    <source>
        <dbReference type="SAM" id="MobiDB-lite"/>
    </source>
</evidence>
<proteinExistence type="predicted"/>
<reference evidence="2 3" key="1">
    <citation type="submission" date="2024-01" db="EMBL/GenBank/DDBJ databases">
        <title>A draft genome for a cacao thread blight-causing isolate of Paramarasmius palmivorus.</title>
        <authorList>
            <person name="Baruah I.K."/>
            <person name="Bukari Y."/>
            <person name="Amoako-Attah I."/>
            <person name="Meinhardt L.W."/>
            <person name="Bailey B.A."/>
            <person name="Cohen S.P."/>
        </authorList>
    </citation>
    <scope>NUCLEOTIDE SEQUENCE [LARGE SCALE GENOMIC DNA]</scope>
    <source>
        <strain evidence="2 3">GH-12</strain>
    </source>
</reference>
<feature type="compositionally biased region" description="Polar residues" evidence="1">
    <location>
        <begin position="309"/>
        <end position="325"/>
    </location>
</feature>
<protein>
    <recommendedName>
        <fullName evidence="4">CxC1-like cysteine cluster associated with KDZ transposases domain-containing protein</fullName>
    </recommendedName>
</protein>
<keyword evidence="3" id="KW-1185">Reference proteome</keyword>
<dbReference type="InterPro" id="IPR040521">
    <property type="entry name" value="KDZ"/>
</dbReference>
<comment type="caution">
    <text evidence="2">The sequence shown here is derived from an EMBL/GenBank/DDBJ whole genome shotgun (WGS) entry which is preliminary data.</text>
</comment>
<dbReference type="AlphaFoldDB" id="A0AAW0BHS9"/>
<gene>
    <name evidence="2" type="ORF">VNI00_016059</name>
</gene>
<evidence type="ECO:0008006" key="4">
    <source>
        <dbReference type="Google" id="ProtNLM"/>
    </source>
</evidence>
<accession>A0AAW0BHS9</accession>
<dbReference type="Proteomes" id="UP001383192">
    <property type="component" value="Unassembled WGS sequence"/>
</dbReference>
<feature type="region of interest" description="Disordered" evidence="1">
    <location>
        <begin position="304"/>
        <end position="365"/>
    </location>
</feature>
<feature type="compositionally biased region" description="Low complexity" evidence="1">
    <location>
        <begin position="326"/>
        <end position="358"/>
    </location>
</feature>
<feature type="region of interest" description="Disordered" evidence="1">
    <location>
        <begin position="435"/>
        <end position="454"/>
    </location>
</feature>